<dbReference type="InterPro" id="IPR000120">
    <property type="entry name" value="Amidase"/>
</dbReference>
<sequence length="636" mass="67732">MSAVNVNIGKESDFGKESMSEKAFDWQQLDITIAGLQRHYKQGDFTPSELVAFLCQQDQEDVNNIWIERLSPEQLAPYVSALNLREAESLPLFGVPFAVKDNIDLGGIDTTAACEAFRYTAAKDATVVARLIAAGAIPMGKTNMDQFATGLVGARSPWGEGKNAFNSEYISGGSSSGSAVATAKGLVSFALGTDTAGSGRVPAAFNNLIGLKPSRGLLSCEGVVPACKSLDCVSVFALTVDDANTVLAAAEGFDEGDCYSRANPFDNSARSYGAITEPQTVAIPLPEQLAFFGDEQAEQLFHQAVGQFKALGHQVIEVDVEPLLTAAKLLYEGPWVAERYLATEALFEQSPEAMLPVIQTIIGGGSKPTAADGFKAMYKLQACRQRADTLIKSFDALLMPTAPTCYTIEQVNQDPITLNSQIGTYTNFVNLLDMAAIAVPAGFLPSGVGFGVTLLGPAFSDRYLLSLANQYCQQVKLPLGATGCALADSQLKQSVASDTVELVVCGAHLTGMPLNWQLTERGAIKLREDKTSDNYRLFAMSDGRPALVRDESGAISRMDAGEGESQSILVEVWQIAKSELGSFVAAIPAPLGIGKVELADGGWYTSFIAESRAINGAKEITQLGGWRAYQSELAVS</sequence>
<dbReference type="NCBIfam" id="NF006043">
    <property type="entry name" value="PRK08186.1"/>
    <property type="match status" value="1"/>
</dbReference>
<dbReference type="InterPro" id="IPR023631">
    <property type="entry name" value="Amidase_dom"/>
</dbReference>
<accession>A0ABW4XJW4</accession>
<keyword evidence="4" id="KW-1185">Reference proteome</keyword>
<evidence type="ECO:0000259" key="1">
    <source>
        <dbReference type="Pfam" id="PF01425"/>
    </source>
</evidence>
<dbReference type="InterPro" id="IPR053844">
    <property type="entry name" value="AH_C"/>
</dbReference>
<gene>
    <name evidence="3" type="primary">atzF</name>
    <name evidence="3" type="ORF">ACFSJ3_03595</name>
</gene>
<dbReference type="EMBL" id="JBHUHT010000007">
    <property type="protein sequence ID" value="MFD2095054.1"/>
    <property type="molecule type" value="Genomic_DNA"/>
</dbReference>
<feature type="domain" description="Allophanate hydrolase C-terminal" evidence="2">
    <location>
        <begin position="500"/>
        <end position="630"/>
    </location>
</feature>
<evidence type="ECO:0000259" key="2">
    <source>
        <dbReference type="Pfam" id="PF21986"/>
    </source>
</evidence>
<dbReference type="Pfam" id="PF01425">
    <property type="entry name" value="Amidase"/>
    <property type="match status" value="1"/>
</dbReference>
<protein>
    <submittedName>
        <fullName evidence="3">Allophanate hydrolase</fullName>
        <ecNumber evidence="3">3.5.1.54</ecNumber>
    </submittedName>
</protein>
<dbReference type="InterPro" id="IPR036928">
    <property type="entry name" value="AS_sf"/>
</dbReference>
<comment type="caution">
    <text evidence="3">The sequence shown here is derived from an EMBL/GenBank/DDBJ whole genome shotgun (WGS) entry which is preliminary data.</text>
</comment>
<proteinExistence type="predicted"/>
<dbReference type="GO" id="GO:0004039">
    <property type="term" value="F:allophanate hydrolase activity"/>
    <property type="evidence" value="ECO:0007669"/>
    <property type="project" value="UniProtKB-EC"/>
</dbReference>
<dbReference type="PANTHER" id="PTHR11895">
    <property type="entry name" value="TRANSAMIDASE"/>
    <property type="match status" value="1"/>
</dbReference>
<evidence type="ECO:0000313" key="3">
    <source>
        <dbReference type="EMBL" id="MFD2095054.1"/>
    </source>
</evidence>
<dbReference type="Proteomes" id="UP001597380">
    <property type="component" value="Unassembled WGS sequence"/>
</dbReference>
<name>A0ABW4XJW4_9GAMM</name>
<dbReference type="NCBIfam" id="TIGR02713">
    <property type="entry name" value="allophanate_hyd"/>
    <property type="match status" value="1"/>
</dbReference>
<keyword evidence="3" id="KW-0378">Hydrolase</keyword>
<dbReference type="Gene3D" id="3.90.1300.10">
    <property type="entry name" value="Amidase signature (AS) domain"/>
    <property type="match status" value="1"/>
</dbReference>
<reference evidence="4" key="1">
    <citation type="journal article" date="2019" name="Int. J. Syst. Evol. Microbiol.">
        <title>The Global Catalogue of Microorganisms (GCM) 10K type strain sequencing project: providing services to taxonomists for standard genome sequencing and annotation.</title>
        <authorList>
            <consortium name="The Broad Institute Genomics Platform"/>
            <consortium name="The Broad Institute Genome Sequencing Center for Infectious Disease"/>
            <person name="Wu L."/>
            <person name="Ma J."/>
        </authorList>
    </citation>
    <scope>NUCLEOTIDE SEQUENCE [LARGE SCALE GENOMIC DNA]</scope>
    <source>
        <strain evidence="4">CGMCC 1.10992</strain>
    </source>
</reference>
<feature type="domain" description="Amidase" evidence="1">
    <location>
        <begin position="84"/>
        <end position="465"/>
    </location>
</feature>
<dbReference type="InterPro" id="IPR014085">
    <property type="entry name" value="Allophanate_hydrolase"/>
</dbReference>
<dbReference type="Gene3D" id="1.20.58.1700">
    <property type="match status" value="1"/>
</dbReference>
<dbReference type="PANTHER" id="PTHR11895:SF169">
    <property type="entry name" value="GLUTAMYL-TRNA(GLN) AMIDOTRANSFERASE"/>
    <property type="match status" value="1"/>
</dbReference>
<dbReference type="EC" id="3.5.1.54" evidence="3"/>
<organism evidence="3 4">
    <name type="scientific">Corallincola platygyrae</name>
    <dbReference type="NCBI Taxonomy" id="1193278"/>
    <lineage>
        <taxon>Bacteria</taxon>
        <taxon>Pseudomonadati</taxon>
        <taxon>Pseudomonadota</taxon>
        <taxon>Gammaproteobacteria</taxon>
        <taxon>Alteromonadales</taxon>
        <taxon>Psychromonadaceae</taxon>
        <taxon>Corallincola</taxon>
    </lineage>
</organism>
<dbReference type="Gene3D" id="3.10.490.10">
    <property type="entry name" value="Gamma-glutamyl cyclotransferase-like"/>
    <property type="match status" value="1"/>
</dbReference>
<dbReference type="Pfam" id="PF21986">
    <property type="entry name" value="AH_C"/>
    <property type="match status" value="1"/>
</dbReference>
<dbReference type="RefSeq" id="WP_377776177.1">
    <property type="nucleotide sequence ID" value="NZ_JBHUHT010000007.1"/>
</dbReference>
<evidence type="ECO:0000313" key="4">
    <source>
        <dbReference type="Proteomes" id="UP001597380"/>
    </source>
</evidence>
<dbReference type="SUPFAM" id="SSF75304">
    <property type="entry name" value="Amidase signature (AS) enzymes"/>
    <property type="match status" value="1"/>
</dbReference>